<feature type="binding site" evidence="10">
    <location>
        <position position="68"/>
    </location>
    <ligand>
        <name>Mg(2+)</name>
        <dbReference type="ChEBI" id="CHEBI:18420"/>
    </ligand>
</feature>
<evidence type="ECO:0000256" key="7">
    <source>
        <dbReference type="ARBA" id="ARBA00023080"/>
    </source>
</evidence>
<protein>
    <recommendedName>
        <fullName evidence="10">dITP/XTP pyrophosphatase</fullName>
        <ecNumber evidence="10">3.6.1.66</ecNumber>
    </recommendedName>
    <alternativeName>
        <fullName evidence="10">Non-canonical purine NTP pyrophosphatase</fullName>
    </alternativeName>
    <alternativeName>
        <fullName evidence="10">Non-standard purine NTP pyrophosphatase</fullName>
    </alternativeName>
    <alternativeName>
        <fullName evidence="10">Nucleoside-triphosphate diphosphatase</fullName>
    </alternativeName>
    <alternativeName>
        <fullName evidence="10">Nucleoside-triphosphate pyrophosphatase</fullName>
        <shortName evidence="10">NTPase</shortName>
    </alternativeName>
</protein>
<evidence type="ECO:0000313" key="12">
    <source>
        <dbReference type="EMBL" id="NEN24013.1"/>
    </source>
</evidence>
<dbReference type="GO" id="GO:0000166">
    <property type="term" value="F:nucleotide binding"/>
    <property type="evidence" value="ECO:0007669"/>
    <property type="project" value="UniProtKB-KW"/>
</dbReference>
<keyword evidence="6 10" id="KW-0460">Magnesium</keyword>
<dbReference type="NCBIfam" id="TIGR00042">
    <property type="entry name" value="RdgB/HAM1 family non-canonical purine NTP pyrophosphatase"/>
    <property type="match status" value="1"/>
</dbReference>
<feature type="active site" description="Proton acceptor" evidence="10">
    <location>
        <position position="68"/>
    </location>
</feature>
<evidence type="ECO:0000256" key="1">
    <source>
        <dbReference type="ARBA" id="ARBA00008023"/>
    </source>
</evidence>
<dbReference type="FunFam" id="3.90.950.10:FF:000001">
    <property type="entry name" value="dITP/XTP pyrophosphatase"/>
    <property type="match status" value="1"/>
</dbReference>
<dbReference type="RefSeq" id="WP_163285407.1">
    <property type="nucleotide sequence ID" value="NZ_JAAGVY010000018.1"/>
</dbReference>
<feature type="binding site" evidence="10">
    <location>
        <begin position="175"/>
        <end position="176"/>
    </location>
    <ligand>
        <name>substrate</name>
    </ligand>
</feature>
<comment type="caution">
    <text evidence="10">Lacks conserved residue(s) required for the propagation of feature annotation.</text>
</comment>
<feature type="binding site" evidence="10">
    <location>
        <begin position="7"/>
        <end position="12"/>
    </location>
    <ligand>
        <name>substrate</name>
    </ligand>
</feature>
<dbReference type="GO" id="GO:0036220">
    <property type="term" value="F:ITP diphosphatase activity"/>
    <property type="evidence" value="ECO:0007669"/>
    <property type="project" value="UniProtKB-UniRule"/>
</dbReference>
<gene>
    <name evidence="12" type="primary">rdgB</name>
    <name evidence="12" type="ORF">G3O08_10930</name>
</gene>
<evidence type="ECO:0000256" key="10">
    <source>
        <dbReference type="HAMAP-Rule" id="MF_01405"/>
    </source>
</evidence>
<evidence type="ECO:0000256" key="3">
    <source>
        <dbReference type="ARBA" id="ARBA00022723"/>
    </source>
</evidence>
<dbReference type="Proteomes" id="UP000486602">
    <property type="component" value="Unassembled WGS sequence"/>
</dbReference>
<proteinExistence type="inferred from homology"/>
<dbReference type="GO" id="GO:0005829">
    <property type="term" value="C:cytosol"/>
    <property type="evidence" value="ECO:0007669"/>
    <property type="project" value="TreeGrafter"/>
</dbReference>
<keyword evidence="5 10" id="KW-0378">Hydrolase</keyword>
<dbReference type="PANTHER" id="PTHR11067">
    <property type="entry name" value="INOSINE TRIPHOSPHATE PYROPHOSPHATASE/HAM1 PROTEIN"/>
    <property type="match status" value="1"/>
</dbReference>
<dbReference type="InterPro" id="IPR002637">
    <property type="entry name" value="RdgB/HAM1"/>
</dbReference>
<evidence type="ECO:0000313" key="13">
    <source>
        <dbReference type="Proteomes" id="UP000486602"/>
    </source>
</evidence>
<organism evidence="12 13">
    <name type="scientific">Cryomorpha ignava</name>
    <dbReference type="NCBI Taxonomy" id="101383"/>
    <lineage>
        <taxon>Bacteria</taxon>
        <taxon>Pseudomonadati</taxon>
        <taxon>Bacteroidota</taxon>
        <taxon>Flavobacteriia</taxon>
        <taxon>Flavobacteriales</taxon>
        <taxon>Cryomorphaceae</taxon>
        <taxon>Cryomorpha</taxon>
    </lineage>
</organism>
<comment type="catalytic activity">
    <reaction evidence="10">
        <text>ITP + H2O = IMP + diphosphate + H(+)</text>
        <dbReference type="Rhea" id="RHEA:29399"/>
        <dbReference type="ChEBI" id="CHEBI:15377"/>
        <dbReference type="ChEBI" id="CHEBI:15378"/>
        <dbReference type="ChEBI" id="CHEBI:33019"/>
        <dbReference type="ChEBI" id="CHEBI:58053"/>
        <dbReference type="ChEBI" id="CHEBI:61402"/>
        <dbReference type="EC" id="3.6.1.66"/>
    </reaction>
</comment>
<accession>A0A7K3WQS0</accession>
<dbReference type="GO" id="GO:0009146">
    <property type="term" value="P:purine nucleoside triphosphate catabolic process"/>
    <property type="evidence" value="ECO:0007669"/>
    <property type="project" value="UniProtKB-UniRule"/>
</dbReference>
<dbReference type="CDD" id="cd00515">
    <property type="entry name" value="HAM1"/>
    <property type="match status" value="1"/>
</dbReference>
<comment type="cofactor">
    <cofactor evidence="10">
        <name>Mg(2+)</name>
        <dbReference type="ChEBI" id="CHEBI:18420"/>
    </cofactor>
    <text evidence="10">Binds 1 Mg(2+) ion per subunit.</text>
</comment>
<sequence length="191" mass="21045">MKIIFASNNANKLAEIQAALGNEFQLVSLSDIGFSGDIPETGRTLEANALQKARYIFERFNTPVFADDSGLEIEALDGEPGVDTAHYSGSRDAAANIAKVLSGLSNQKNRQAKFRTVIAFIDDDSEELFQGEVRGTISMKMKGEKGFGYDPIFVPENDSRTFAEMEKSEKAAQSHRVRALEKFVEYLKAGH</sequence>
<dbReference type="InterPro" id="IPR020922">
    <property type="entry name" value="dITP/XTP_pyrophosphatase"/>
</dbReference>
<comment type="similarity">
    <text evidence="1 10 11">Belongs to the HAM1 NTPase family.</text>
</comment>
<keyword evidence="4 10" id="KW-0547">Nucleotide-binding</keyword>
<comment type="catalytic activity">
    <reaction evidence="9 10">
        <text>XTP + H2O = XMP + diphosphate + H(+)</text>
        <dbReference type="Rhea" id="RHEA:28610"/>
        <dbReference type="ChEBI" id="CHEBI:15377"/>
        <dbReference type="ChEBI" id="CHEBI:15378"/>
        <dbReference type="ChEBI" id="CHEBI:33019"/>
        <dbReference type="ChEBI" id="CHEBI:57464"/>
        <dbReference type="ChEBI" id="CHEBI:61314"/>
        <dbReference type="EC" id="3.6.1.66"/>
    </reaction>
</comment>
<dbReference type="HAMAP" id="MF_01405">
    <property type="entry name" value="Non_canon_purine_NTPase"/>
    <property type="match status" value="1"/>
</dbReference>
<keyword evidence="3 10" id="KW-0479">Metal-binding</keyword>
<evidence type="ECO:0000256" key="4">
    <source>
        <dbReference type="ARBA" id="ARBA00022741"/>
    </source>
</evidence>
<dbReference type="SUPFAM" id="SSF52972">
    <property type="entry name" value="ITPase-like"/>
    <property type="match status" value="1"/>
</dbReference>
<feature type="binding site" evidence="10">
    <location>
        <position position="170"/>
    </location>
    <ligand>
        <name>substrate</name>
    </ligand>
</feature>
<dbReference type="GO" id="GO:0046872">
    <property type="term" value="F:metal ion binding"/>
    <property type="evidence" value="ECO:0007669"/>
    <property type="project" value="UniProtKB-KW"/>
</dbReference>
<evidence type="ECO:0000256" key="2">
    <source>
        <dbReference type="ARBA" id="ARBA00011738"/>
    </source>
</evidence>
<evidence type="ECO:0000256" key="5">
    <source>
        <dbReference type="ARBA" id="ARBA00022801"/>
    </source>
</evidence>
<dbReference type="Gene3D" id="3.90.950.10">
    <property type="match status" value="1"/>
</dbReference>
<dbReference type="PANTHER" id="PTHR11067:SF9">
    <property type="entry name" value="INOSINE TRIPHOSPHATE PYROPHOSPHATASE"/>
    <property type="match status" value="1"/>
</dbReference>
<comment type="caution">
    <text evidence="12">The sequence shown here is derived from an EMBL/GenBank/DDBJ whole genome shotgun (WGS) entry which is preliminary data.</text>
</comment>
<feature type="binding site" evidence="10">
    <location>
        <position position="69"/>
    </location>
    <ligand>
        <name>substrate</name>
    </ligand>
</feature>
<reference evidence="12 13" key="1">
    <citation type="submission" date="2020-02" db="EMBL/GenBank/DDBJ databases">
        <title>Out from the shadows clarifying the taxonomy of the family Cryomorphaceae and related taxa by utilizing the GTDB taxonomic framework.</title>
        <authorList>
            <person name="Bowman J.P."/>
        </authorList>
    </citation>
    <scope>NUCLEOTIDE SEQUENCE [LARGE SCALE GENOMIC DNA]</scope>
    <source>
        <strain evidence="12 13">QSSC 1-22</strain>
    </source>
</reference>
<evidence type="ECO:0000256" key="9">
    <source>
        <dbReference type="ARBA" id="ARBA00052017"/>
    </source>
</evidence>
<evidence type="ECO:0000256" key="8">
    <source>
        <dbReference type="ARBA" id="ARBA00051875"/>
    </source>
</evidence>
<dbReference type="GO" id="GO:0009117">
    <property type="term" value="P:nucleotide metabolic process"/>
    <property type="evidence" value="ECO:0007669"/>
    <property type="project" value="UniProtKB-KW"/>
</dbReference>
<dbReference type="AlphaFoldDB" id="A0A7K3WQS0"/>
<comment type="catalytic activity">
    <reaction evidence="8 10">
        <text>dITP + H2O = dIMP + diphosphate + H(+)</text>
        <dbReference type="Rhea" id="RHEA:28342"/>
        <dbReference type="ChEBI" id="CHEBI:15377"/>
        <dbReference type="ChEBI" id="CHEBI:15378"/>
        <dbReference type="ChEBI" id="CHEBI:33019"/>
        <dbReference type="ChEBI" id="CHEBI:61194"/>
        <dbReference type="ChEBI" id="CHEBI:61382"/>
        <dbReference type="EC" id="3.6.1.66"/>
    </reaction>
</comment>
<keyword evidence="7 10" id="KW-0546">Nucleotide metabolism</keyword>
<feature type="binding site" evidence="10">
    <location>
        <begin position="147"/>
        <end position="150"/>
    </location>
    <ligand>
        <name>substrate</name>
    </ligand>
</feature>
<dbReference type="GO" id="GO:0036222">
    <property type="term" value="F:XTP diphosphatase activity"/>
    <property type="evidence" value="ECO:0007669"/>
    <property type="project" value="UniProtKB-UniRule"/>
</dbReference>
<comment type="subunit">
    <text evidence="2 10">Homodimer.</text>
</comment>
<dbReference type="Pfam" id="PF01725">
    <property type="entry name" value="Ham1p_like"/>
    <property type="match status" value="1"/>
</dbReference>
<comment type="function">
    <text evidence="10">Pyrophosphatase that catalyzes the hydrolysis of nucleoside triphosphates to their monophosphate derivatives, with a high preference for the non-canonical purine nucleotides XTP (xanthosine triphosphate), dITP (deoxyinosine triphosphate) and ITP. Seems to function as a house-cleaning enzyme that removes non-canonical purine nucleotides from the nucleotide pool, thus preventing their incorporation into DNA/RNA and avoiding chromosomal lesions.</text>
</comment>
<name>A0A7K3WQS0_9FLAO</name>
<dbReference type="InterPro" id="IPR029001">
    <property type="entry name" value="ITPase-like_fam"/>
</dbReference>
<dbReference type="EMBL" id="JAAGVY010000018">
    <property type="protein sequence ID" value="NEN24013.1"/>
    <property type="molecule type" value="Genomic_DNA"/>
</dbReference>
<dbReference type="GO" id="GO:0035870">
    <property type="term" value="F:dITP diphosphatase activity"/>
    <property type="evidence" value="ECO:0007669"/>
    <property type="project" value="UniProtKB-UniRule"/>
</dbReference>
<evidence type="ECO:0000256" key="6">
    <source>
        <dbReference type="ARBA" id="ARBA00022842"/>
    </source>
</evidence>
<evidence type="ECO:0000256" key="11">
    <source>
        <dbReference type="RuleBase" id="RU003781"/>
    </source>
</evidence>
<dbReference type="EC" id="3.6.1.66" evidence="10"/>
<dbReference type="GO" id="GO:0017111">
    <property type="term" value="F:ribonucleoside triphosphate phosphatase activity"/>
    <property type="evidence" value="ECO:0007669"/>
    <property type="project" value="InterPro"/>
</dbReference>
<keyword evidence="13" id="KW-1185">Reference proteome</keyword>